<dbReference type="Pfam" id="PF00436">
    <property type="entry name" value="SSB"/>
    <property type="match status" value="1"/>
</dbReference>
<dbReference type="InterPro" id="IPR011344">
    <property type="entry name" value="ssDNA-bd"/>
</dbReference>
<keyword evidence="1 2" id="KW-0238">DNA-binding</keyword>
<organism evidence="5 6">
    <name type="scientific">Serinibacter arcticus</name>
    <dbReference type="NCBI Taxonomy" id="1655435"/>
    <lineage>
        <taxon>Bacteria</taxon>
        <taxon>Bacillati</taxon>
        <taxon>Actinomycetota</taxon>
        <taxon>Actinomycetes</taxon>
        <taxon>Micrococcales</taxon>
        <taxon>Beutenbergiaceae</taxon>
        <taxon>Serinibacter</taxon>
    </lineage>
</organism>
<evidence type="ECO:0000256" key="1">
    <source>
        <dbReference type="ARBA" id="ARBA00023125"/>
    </source>
</evidence>
<dbReference type="RefSeq" id="WP_109228543.1">
    <property type="nucleotide sequence ID" value="NZ_PYHR01000002.1"/>
</dbReference>
<dbReference type="InterPro" id="IPR012340">
    <property type="entry name" value="NA-bd_OB-fold"/>
</dbReference>
<dbReference type="OrthoDB" id="4427276at2"/>
<evidence type="ECO:0000256" key="4">
    <source>
        <dbReference type="SAM" id="MobiDB-lite"/>
    </source>
</evidence>
<reference evidence="5 6" key="1">
    <citation type="submission" date="2018-03" db="EMBL/GenBank/DDBJ databases">
        <title>Genome assembly of novel Miniimonas species PCH200.</title>
        <authorList>
            <person name="Thakur V."/>
            <person name="Kumar V."/>
            <person name="Singh D."/>
        </authorList>
    </citation>
    <scope>NUCLEOTIDE SEQUENCE [LARGE SCALE GENOMIC DNA]</scope>
    <source>
        <strain evidence="5 6">PCH200</strain>
    </source>
</reference>
<gene>
    <name evidence="5" type="ORF">C8046_05245</name>
</gene>
<feature type="region of interest" description="Disordered" evidence="4">
    <location>
        <begin position="116"/>
        <end position="175"/>
    </location>
</feature>
<accession>A0A2U1ZT47</accession>
<sequence length="175" mass="18312">MSGTTITMRGLAGSVPELRMSAKQNAWTSFRLASTPSRRNADGAWEDLPTMWVTVTVFKRLAEHVAATVRKGMPLTVVGSLSQDEWIGADGVPRSGLAIEARSVALDLQGPGTFVWSRGDQPSQAGESAHTAAGPAPQDYGTDPGPVTDQVDEAAGQGVATNVSHLVTAGEEPPF</sequence>
<comment type="caution">
    <text evidence="5">The sequence shown here is derived from an EMBL/GenBank/DDBJ whole genome shotgun (WGS) entry which is preliminary data.</text>
</comment>
<dbReference type="CDD" id="cd04496">
    <property type="entry name" value="SSB_OBF"/>
    <property type="match status" value="1"/>
</dbReference>
<proteinExistence type="predicted"/>
<dbReference type="AlphaFoldDB" id="A0A2U1ZT47"/>
<keyword evidence="6" id="KW-1185">Reference proteome</keyword>
<evidence type="ECO:0000256" key="3">
    <source>
        <dbReference type="RuleBase" id="RU000524"/>
    </source>
</evidence>
<dbReference type="PROSITE" id="PS50935">
    <property type="entry name" value="SSB"/>
    <property type="match status" value="1"/>
</dbReference>
<evidence type="ECO:0000256" key="2">
    <source>
        <dbReference type="PROSITE-ProRule" id="PRU00252"/>
    </source>
</evidence>
<name>A0A2U1ZT47_9MICO</name>
<dbReference type="GO" id="GO:0003697">
    <property type="term" value="F:single-stranded DNA binding"/>
    <property type="evidence" value="ECO:0007669"/>
    <property type="project" value="InterPro"/>
</dbReference>
<dbReference type="NCBIfam" id="TIGR00621">
    <property type="entry name" value="ssb"/>
    <property type="match status" value="1"/>
</dbReference>
<dbReference type="GO" id="GO:0006260">
    <property type="term" value="P:DNA replication"/>
    <property type="evidence" value="ECO:0007669"/>
    <property type="project" value="InterPro"/>
</dbReference>
<dbReference type="EMBL" id="PYHR01000002">
    <property type="protein sequence ID" value="PWD50159.1"/>
    <property type="molecule type" value="Genomic_DNA"/>
</dbReference>
<dbReference type="Proteomes" id="UP000245166">
    <property type="component" value="Unassembled WGS sequence"/>
</dbReference>
<dbReference type="Gene3D" id="2.40.50.140">
    <property type="entry name" value="Nucleic acid-binding proteins"/>
    <property type="match status" value="1"/>
</dbReference>
<protein>
    <recommendedName>
        <fullName evidence="3">Single-stranded DNA-binding protein</fullName>
    </recommendedName>
</protein>
<evidence type="ECO:0000313" key="6">
    <source>
        <dbReference type="Proteomes" id="UP000245166"/>
    </source>
</evidence>
<dbReference type="InterPro" id="IPR000424">
    <property type="entry name" value="Primosome_PriB/ssb"/>
</dbReference>
<evidence type="ECO:0000313" key="5">
    <source>
        <dbReference type="EMBL" id="PWD50159.1"/>
    </source>
</evidence>
<dbReference type="SUPFAM" id="SSF50249">
    <property type="entry name" value="Nucleic acid-binding proteins"/>
    <property type="match status" value="1"/>
</dbReference>